<evidence type="ECO:0000256" key="1">
    <source>
        <dbReference type="SAM" id="Phobius"/>
    </source>
</evidence>
<proteinExistence type="predicted"/>
<name>A0A397VL99_9GLOM</name>
<organism evidence="2 3">
    <name type="scientific">Gigaspora rosea</name>
    <dbReference type="NCBI Taxonomy" id="44941"/>
    <lineage>
        <taxon>Eukaryota</taxon>
        <taxon>Fungi</taxon>
        <taxon>Fungi incertae sedis</taxon>
        <taxon>Mucoromycota</taxon>
        <taxon>Glomeromycotina</taxon>
        <taxon>Glomeromycetes</taxon>
        <taxon>Diversisporales</taxon>
        <taxon>Gigasporaceae</taxon>
        <taxon>Gigaspora</taxon>
    </lineage>
</organism>
<evidence type="ECO:0000313" key="3">
    <source>
        <dbReference type="Proteomes" id="UP000266673"/>
    </source>
</evidence>
<keyword evidence="1" id="KW-0812">Transmembrane</keyword>
<dbReference type="AlphaFoldDB" id="A0A397VL99"/>
<accession>A0A397VL99</accession>
<sequence length="80" mass="9800">MLQFYIIFFICNFLWKIFVWVIVFKKEISVKRKGLLFCIMINLPYFFPGGFFFERKYYPFSRPEGDCTSNIHCKIQIKCF</sequence>
<gene>
    <name evidence="2" type="ORF">C2G38_2073297</name>
</gene>
<keyword evidence="1" id="KW-0472">Membrane</keyword>
<dbReference type="Proteomes" id="UP000266673">
    <property type="component" value="Unassembled WGS sequence"/>
</dbReference>
<comment type="caution">
    <text evidence="2">The sequence shown here is derived from an EMBL/GenBank/DDBJ whole genome shotgun (WGS) entry which is preliminary data.</text>
</comment>
<feature type="transmembrane region" description="Helical" evidence="1">
    <location>
        <begin position="6"/>
        <end position="23"/>
    </location>
</feature>
<evidence type="ECO:0000313" key="2">
    <source>
        <dbReference type="EMBL" id="RIB23285.1"/>
    </source>
</evidence>
<dbReference type="EMBL" id="QKWP01000270">
    <property type="protein sequence ID" value="RIB23285.1"/>
    <property type="molecule type" value="Genomic_DNA"/>
</dbReference>
<keyword evidence="3" id="KW-1185">Reference proteome</keyword>
<feature type="transmembrane region" description="Helical" evidence="1">
    <location>
        <begin position="35"/>
        <end position="53"/>
    </location>
</feature>
<reference evidence="2 3" key="1">
    <citation type="submission" date="2018-06" db="EMBL/GenBank/DDBJ databases">
        <title>Comparative genomics reveals the genomic features of Rhizophagus irregularis, R. cerebriforme, R. diaphanum and Gigaspora rosea, and their symbiotic lifestyle signature.</title>
        <authorList>
            <person name="Morin E."/>
            <person name="San Clemente H."/>
            <person name="Chen E.C.H."/>
            <person name="De La Providencia I."/>
            <person name="Hainaut M."/>
            <person name="Kuo A."/>
            <person name="Kohler A."/>
            <person name="Murat C."/>
            <person name="Tang N."/>
            <person name="Roy S."/>
            <person name="Loubradou J."/>
            <person name="Henrissat B."/>
            <person name="Grigoriev I.V."/>
            <person name="Corradi N."/>
            <person name="Roux C."/>
            <person name="Martin F.M."/>
        </authorList>
    </citation>
    <scope>NUCLEOTIDE SEQUENCE [LARGE SCALE GENOMIC DNA]</scope>
    <source>
        <strain evidence="2 3">DAOM 194757</strain>
    </source>
</reference>
<protein>
    <submittedName>
        <fullName evidence="2">Uncharacterized protein</fullName>
    </submittedName>
</protein>
<keyword evidence="1" id="KW-1133">Transmembrane helix</keyword>